<accession>A0AAE8FWP2</accession>
<dbReference type="Proteomes" id="UP000273641">
    <property type="component" value="Unassembled WGS sequence"/>
</dbReference>
<evidence type="ECO:0000313" key="1">
    <source>
        <dbReference type="EMBL" id="RQN26501.1"/>
    </source>
</evidence>
<gene>
    <name evidence="1" type="ORF">EHZ11_05030</name>
</gene>
<dbReference type="RefSeq" id="WP_124230963.1">
    <property type="nucleotide sequence ID" value="NZ_CP120749.1"/>
</dbReference>
<reference evidence="1 2" key="1">
    <citation type="submission" date="2018-11" db="EMBL/GenBank/DDBJ databases">
        <title>Draft genome sequences of potential pathogenic Clostridium perfringens from environmental surface water in the North West Province, South Africa.</title>
        <authorList>
            <person name="Fourie J.C.J."/>
            <person name="Sanko T.J."/>
            <person name="Bezuidenhout C."/>
            <person name="Mienie C."/>
            <person name="Adeleke R."/>
        </authorList>
    </citation>
    <scope>NUCLEOTIDE SEQUENCE [LARGE SCALE GENOMIC DNA]</scope>
    <source>
        <strain evidence="1 2">SC4-C13</strain>
    </source>
</reference>
<proteinExistence type="predicted"/>
<protein>
    <submittedName>
        <fullName evidence="1">Uncharacterized protein</fullName>
    </submittedName>
</protein>
<dbReference type="EMBL" id="RQNR01000001">
    <property type="protein sequence ID" value="RQN26501.1"/>
    <property type="molecule type" value="Genomic_DNA"/>
</dbReference>
<sequence>MGNFPKFKDIGNNSKDSIVQSDIFGHRFKSDQNIDEYLLEFLQVVISEKKLYVEGEGEKITKAFFPLIDKEKLEKIEFFPESKIDLKRFVFYMNSKDESRSKIDDDAYYEMINFIKDKIDISCNYSKKDVVKFIEKLLLGFSGVTKNRSWYAQSFLPICNSMILPETMIEKKARRNLDKDFEIGGIDFEYGKVDTECQTNRYNFMARGGEVYYLHVLRGLIKNPKYREELTNLLEKQLNEYKQIETLSDTIHKIWVEGIKEKYEGIILEKKITKKLGFIPIEFGKREDYTVAEITNFLKSDMHPFEKIEILSKGIVFQLINLMHSEARYYIGKNTRQAWVVDMTYNFSKNKELKKIASNSYDTLEDDMTNAISNRIYETEKYDVDDKDSKFKYAIDDSYKLCRKLAKDIGVLVPLKGSGMRFTLQENILKFLVVSIIKPGGKLTLTTFIEKLYEHFGIIIGRNEYKKAMEDLIVEPISDFSCFDENEKALSEMLKRCNFLRDLSDATSIVENPYLN</sequence>
<dbReference type="AlphaFoldDB" id="A0AAE8FWP2"/>
<evidence type="ECO:0000313" key="2">
    <source>
        <dbReference type="Proteomes" id="UP000273641"/>
    </source>
</evidence>
<organism evidence="1 2">
    <name type="scientific">Clostridium perfringens</name>
    <dbReference type="NCBI Taxonomy" id="1502"/>
    <lineage>
        <taxon>Bacteria</taxon>
        <taxon>Bacillati</taxon>
        <taxon>Bacillota</taxon>
        <taxon>Clostridia</taxon>
        <taxon>Eubacteriales</taxon>
        <taxon>Clostridiaceae</taxon>
        <taxon>Clostridium</taxon>
    </lineage>
</organism>
<name>A0AAE8FWP2_CLOPF</name>
<comment type="caution">
    <text evidence="1">The sequence shown here is derived from an EMBL/GenBank/DDBJ whole genome shotgun (WGS) entry which is preliminary data.</text>
</comment>